<protein>
    <recommendedName>
        <fullName evidence="3">DUF4276 domain-containing protein</fullName>
    </recommendedName>
</protein>
<reference evidence="1 2" key="1">
    <citation type="submission" date="2014-02" db="EMBL/GenBank/DDBJ databases">
        <title>The small core and large imbalanced accessory genome model reveals a collaborative survival strategy of Sorangium cellulosum strains in nature.</title>
        <authorList>
            <person name="Han K."/>
            <person name="Peng R."/>
            <person name="Blom J."/>
            <person name="Li Y.-Z."/>
        </authorList>
    </citation>
    <scope>NUCLEOTIDE SEQUENCE [LARGE SCALE GENOMIC DNA]</scope>
    <source>
        <strain evidence="1 2">So0149</strain>
    </source>
</reference>
<accession>A0A150T3C3</accession>
<dbReference type="Proteomes" id="UP000075515">
    <property type="component" value="Unassembled WGS sequence"/>
</dbReference>
<gene>
    <name evidence="1" type="ORF">BE18_19370</name>
</gene>
<evidence type="ECO:0008006" key="3">
    <source>
        <dbReference type="Google" id="ProtNLM"/>
    </source>
</evidence>
<comment type="caution">
    <text evidence="1">The sequence shown here is derived from an EMBL/GenBank/DDBJ whole genome shotgun (WGS) entry which is preliminary data.</text>
</comment>
<dbReference type="AlphaFoldDB" id="A0A150T3C3"/>
<evidence type="ECO:0000313" key="1">
    <source>
        <dbReference type="EMBL" id="KYF92115.1"/>
    </source>
</evidence>
<organism evidence="1 2">
    <name type="scientific">Sorangium cellulosum</name>
    <name type="common">Polyangium cellulosum</name>
    <dbReference type="NCBI Taxonomy" id="56"/>
    <lineage>
        <taxon>Bacteria</taxon>
        <taxon>Pseudomonadati</taxon>
        <taxon>Myxococcota</taxon>
        <taxon>Polyangia</taxon>
        <taxon>Polyangiales</taxon>
        <taxon>Polyangiaceae</taxon>
        <taxon>Sorangium</taxon>
    </lineage>
</organism>
<proteinExistence type="predicted"/>
<sequence>MTRRRLYLRVGLYAEGKSDYHFLLPLLNRLLPPLAASRFPGACEVADSLGIDAPQPAPEKRAERIAAAIADRWEECTLFVIHADGAGDPASARRSCIDPGIEAARRTYPNVVTVPCVPVYETAAWMLVDVDVFRTVLGSGAQPALPAEPERENEPKPTLQRLLKAGGMRLNPERLYSSFGEGVSLEALRTLPAFRTFETDLVEAIRAVARAQGWPG</sequence>
<evidence type="ECO:0000313" key="2">
    <source>
        <dbReference type="Proteomes" id="UP000075515"/>
    </source>
</evidence>
<dbReference type="EMBL" id="JEMC01001965">
    <property type="protein sequence ID" value="KYF92115.1"/>
    <property type="molecule type" value="Genomic_DNA"/>
</dbReference>
<name>A0A150T3C3_SORCE</name>